<reference evidence="1" key="1">
    <citation type="journal article" date="2014" name="Int. J. Syst. Evol. Microbiol.">
        <title>Complete genome sequence of Corynebacterium casei LMG S-19264T (=DSM 44701T), isolated from a smear-ripened cheese.</title>
        <authorList>
            <consortium name="US DOE Joint Genome Institute (JGI-PGF)"/>
            <person name="Walter F."/>
            <person name="Albersmeier A."/>
            <person name="Kalinowski J."/>
            <person name="Ruckert C."/>
        </authorList>
    </citation>
    <scope>NUCLEOTIDE SEQUENCE</scope>
    <source>
        <strain evidence="1">JCM 19831</strain>
    </source>
</reference>
<dbReference type="AlphaFoldDB" id="A0A917TTW5"/>
<dbReference type="Proteomes" id="UP000642070">
    <property type="component" value="Unassembled WGS sequence"/>
</dbReference>
<organism evidence="1 2">
    <name type="scientific">Dactylosporangium sucinum</name>
    <dbReference type="NCBI Taxonomy" id="1424081"/>
    <lineage>
        <taxon>Bacteria</taxon>
        <taxon>Bacillati</taxon>
        <taxon>Actinomycetota</taxon>
        <taxon>Actinomycetes</taxon>
        <taxon>Micromonosporales</taxon>
        <taxon>Micromonosporaceae</taxon>
        <taxon>Dactylosporangium</taxon>
    </lineage>
</organism>
<evidence type="ECO:0000313" key="2">
    <source>
        <dbReference type="Proteomes" id="UP000642070"/>
    </source>
</evidence>
<sequence>MQAVDVVRSLADRVAPVTISRIGRVAMTTADGAIEMPNTVVLVTGQSTYILLRYSSDGLTCASGSDLTALWPADDHEPDEWLEVAAMPEGPPPSAFPATVTQVSAHIGVGTYEDVLGLTLRTSTGAELVLSTGEDQLDVVSTDAMLLSVQKVAEWAKMRVEQVTFIPGH</sequence>
<evidence type="ECO:0000313" key="1">
    <source>
        <dbReference type="EMBL" id="GGM37177.1"/>
    </source>
</evidence>
<gene>
    <name evidence="1" type="ORF">GCM10007977_043230</name>
</gene>
<dbReference type="RefSeq" id="WP_190251711.1">
    <property type="nucleotide sequence ID" value="NZ_BMPI01000020.1"/>
</dbReference>
<dbReference type="EMBL" id="BMPI01000020">
    <property type="protein sequence ID" value="GGM37177.1"/>
    <property type="molecule type" value="Genomic_DNA"/>
</dbReference>
<keyword evidence="2" id="KW-1185">Reference proteome</keyword>
<protein>
    <submittedName>
        <fullName evidence="1">Uncharacterized protein</fullName>
    </submittedName>
</protein>
<name>A0A917TTW5_9ACTN</name>
<accession>A0A917TTW5</accession>
<reference evidence="1" key="2">
    <citation type="submission" date="2020-09" db="EMBL/GenBank/DDBJ databases">
        <authorList>
            <person name="Sun Q."/>
            <person name="Ohkuma M."/>
        </authorList>
    </citation>
    <scope>NUCLEOTIDE SEQUENCE</scope>
    <source>
        <strain evidence="1">JCM 19831</strain>
    </source>
</reference>
<proteinExistence type="predicted"/>
<comment type="caution">
    <text evidence="1">The sequence shown here is derived from an EMBL/GenBank/DDBJ whole genome shotgun (WGS) entry which is preliminary data.</text>
</comment>